<dbReference type="InterPro" id="IPR040131">
    <property type="entry name" value="MnmG_N"/>
</dbReference>
<accession>A0AAE1B620</accession>
<evidence type="ECO:0000256" key="1">
    <source>
        <dbReference type="ARBA" id="ARBA00001974"/>
    </source>
</evidence>
<evidence type="ECO:0000256" key="2">
    <source>
        <dbReference type="ARBA" id="ARBA00022630"/>
    </source>
</evidence>
<dbReference type="Gene3D" id="3.50.50.60">
    <property type="entry name" value="FAD/NAD(P)-binding domain"/>
    <property type="match status" value="1"/>
</dbReference>
<dbReference type="FunFam" id="3.50.50.60:FF:000082">
    <property type="entry name" value="protein MTO1 homolog, mitochondrial isoform X1"/>
    <property type="match status" value="1"/>
</dbReference>
<dbReference type="InterPro" id="IPR036188">
    <property type="entry name" value="FAD/NAD-bd_sf"/>
</dbReference>
<gene>
    <name evidence="6" type="ORF">RRG08_020280</name>
</gene>
<keyword evidence="2" id="KW-0285">Flavoprotein</keyword>
<evidence type="ECO:0000313" key="6">
    <source>
        <dbReference type="EMBL" id="KAK3800303.1"/>
    </source>
</evidence>
<keyword evidence="3" id="KW-0274">FAD</keyword>
<dbReference type="AlphaFoldDB" id="A0AAE1B620"/>
<evidence type="ECO:0000256" key="3">
    <source>
        <dbReference type="ARBA" id="ARBA00022827"/>
    </source>
</evidence>
<dbReference type="EMBL" id="JAWDGP010000462">
    <property type="protein sequence ID" value="KAK3800303.1"/>
    <property type="molecule type" value="Genomic_DNA"/>
</dbReference>
<sequence length="464" mass="50354">MLCCAPRIRSGISLSHQAISYMLRSDVILKRLSLKRYCSQQTHSSQAEQSFDVIVVGGGHAGTEAACAAARMGAKTLLLTHKLSTVGEMSCNPSFGGIGKGHLMREVDALGGVCARICDISGVQYKVLNRRKGPAVWGPRAQIDRALYKQNLQAEVFSTPNLTVRAAAVEDLITGSVYTREGHGTTKGCKGVVLGSGEIISSHTVVLTAGTFLRGCINIGLSVTPAGRIGDEPAIGLAKTIEDAGFKLGRLKTGTPPRLDKRTIDFSQTGINYGDSRPSPFSFMNESVWIKPEDQLPCHMTRTTDKVAEIVRASLHLNRHVQEEINGPRSPKIRCGQSHLMTPLGIKPKVHCFAIESLACRTEFTFTVGANTFVPSLRGREKAKSVNTSSTNNRSDCSPTHLNPSRHVQHHLQPTVAPPHPISTFNLHIQSPHSTSTSNLHIQPPHPSLRLDCRMTTREAKPFT</sequence>
<keyword evidence="7" id="KW-1185">Reference proteome</keyword>
<feature type="compositionally biased region" description="Polar residues" evidence="4">
    <location>
        <begin position="385"/>
        <end position="403"/>
    </location>
</feature>
<evidence type="ECO:0000313" key="7">
    <source>
        <dbReference type="Proteomes" id="UP001283361"/>
    </source>
</evidence>
<feature type="region of interest" description="Disordered" evidence="4">
    <location>
        <begin position="380"/>
        <end position="449"/>
    </location>
</feature>
<dbReference type="Proteomes" id="UP001283361">
    <property type="component" value="Unassembled WGS sequence"/>
</dbReference>
<organism evidence="6 7">
    <name type="scientific">Elysia crispata</name>
    <name type="common">lettuce slug</name>
    <dbReference type="NCBI Taxonomy" id="231223"/>
    <lineage>
        <taxon>Eukaryota</taxon>
        <taxon>Metazoa</taxon>
        <taxon>Spiralia</taxon>
        <taxon>Lophotrochozoa</taxon>
        <taxon>Mollusca</taxon>
        <taxon>Gastropoda</taxon>
        <taxon>Heterobranchia</taxon>
        <taxon>Euthyneura</taxon>
        <taxon>Panpulmonata</taxon>
        <taxon>Sacoglossa</taxon>
        <taxon>Placobranchoidea</taxon>
        <taxon>Plakobranchidae</taxon>
        <taxon>Elysia</taxon>
    </lineage>
</organism>
<feature type="compositionally biased region" description="Polar residues" evidence="4">
    <location>
        <begin position="423"/>
        <end position="441"/>
    </location>
</feature>
<dbReference type="Pfam" id="PF01134">
    <property type="entry name" value="GIDA"/>
    <property type="match status" value="1"/>
</dbReference>
<proteinExistence type="predicted"/>
<dbReference type="InterPro" id="IPR002218">
    <property type="entry name" value="MnmG-rel"/>
</dbReference>
<protein>
    <recommendedName>
        <fullName evidence="5">MnmG N-terminal domain-containing protein</fullName>
    </recommendedName>
</protein>
<dbReference type="SUPFAM" id="SSF51905">
    <property type="entry name" value="FAD/NAD(P)-binding domain"/>
    <property type="match status" value="1"/>
</dbReference>
<evidence type="ECO:0000256" key="4">
    <source>
        <dbReference type="SAM" id="MobiDB-lite"/>
    </source>
</evidence>
<dbReference type="PANTHER" id="PTHR11806:SF0">
    <property type="entry name" value="PROTEIN MTO1 HOMOLOG, MITOCHONDRIAL"/>
    <property type="match status" value="1"/>
</dbReference>
<dbReference type="GO" id="GO:0002098">
    <property type="term" value="P:tRNA wobble uridine modification"/>
    <property type="evidence" value="ECO:0007669"/>
    <property type="project" value="TreeGrafter"/>
</dbReference>
<feature type="domain" description="MnmG N-terminal" evidence="5">
    <location>
        <begin position="52"/>
        <end position="329"/>
    </location>
</feature>
<reference evidence="6" key="1">
    <citation type="journal article" date="2023" name="G3 (Bethesda)">
        <title>A reference genome for the long-term kleptoplast-retaining sea slug Elysia crispata morphotype clarki.</title>
        <authorList>
            <person name="Eastman K.E."/>
            <person name="Pendleton A.L."/>
            <person name="Shaikh M.A."/>
            <person name="Suttiyut T."/>
            <person name="Ogas R."/>
            <person name="Tomko P."/>
            <person name="Gavelis G."/>
            <person name="Widhalm J.R."/>
            <person name="Wisecaver J.H."/>
        </authorList>
    </citation>
    <scope>NUCLEOTIDE SEQUENCE</scope>
    <source>
        <strain evidence="6">ECLA1</strain>
    </source>
</reference>
<comment type="caution">
    <text evidence="6">The sequence shown here is derived from an EMBL/GenBank/DDBJ whole genome shotgun (WGS) entry which is preliminary data.</text>
</comment>
<dbReference type="PANTHER" id="PTHR11806">
    <property type="entry name" value="GLUCOSE INHIBITED DIVISION PROTEIN A"/>
    <property type="match status" value="1"/>
</dbReference>
<dbReference type="GO" id="GO:0005829">
    <property type="term" value="C:cytosol"/>
    <property type="evidence" value="ECO:0007669"/>
    <property type="project" value="TreeGrafter"/>
</dbReference>
<name>A0AAE1B620_9GAST</name>
<dbReference type="GO" id="GO:0030488">
    <property type="term" value="P:tRNA methylation"/>
    <property type="evidence" value="ECO:0007669"/>
    <property type="project" value="TreeGrafter"/>
</dbReference>
<dbReference type="GO" id="GO:0050660">
    <property type="term" value="F:flavin adenine dinucleotide binding"/>
    <property type="evidence" value="ECO:0007669"/>
    <property type="project" value="InterPro"/>
</dbReference>
<evidence type="ECO:0000259" key="5">
    <source>
        <dbReference type="Pfam" id="PF01134"/>
    </source>
</evidence>
<comment type="cofactor">
    <cofactor evidence="1">
        <name>FAD</name>
        <dbReference type="ChEBI" id="CHEBI:57692"/>
    </cofactor>
</comment>